<dbReference type="CDD" id="cd00090">
    <property type="entry name" value="HTH_ARSR"/>
    <property type="match status" value="1"/>
</dbReference>
<dbReference type="AlphaFoldDB" id="A0A2P2EBQ1"/>
<accession>A0A2P2EBQ1</accession>
<comment type="caution">
    <text evidence="2">The sequence shown here is derived from an EMBL/GenBank/DDBJ whole genome shotgun (WGS) entry which is preliminary data.</text>
</comment>
<dbReference type="EMBL" id="BFBR01000006">
    <property type="protein sequence ID" value="GBF58473.1"/>
    <property type="molecule type" value="Genomic_DNA"/>
</dbReference>
<dbReference type="PANTHER" id="PTHR38600:SF1">
    <property type="entry name" value="TRANSCRIPTIONAL REGULATORY PROTEIN"/>
    <property type="match status" value="1"/>
</dbReference>
<dbReference type="InterPro" id="IPR011991">
    <property type="entry name" value="ArsR-like_HTH"/>
</dbReference>
<dbReference type="SMART" id="SM00418">
    <property type="entry name" value="HTH_ARSR"/>
    <property type="match status" value="1"/>
</dbReference>
<evidence type="ECO:0000313" key="2">
    <source>
        <dbReference type="EMBL" id="GBF58473.1"/>
    </source>
</evidence>
<evidence type="ECO:0000259" key="1">
    <source>
        <dbReference type="PROSITE" id="PS50987"/>
    </source>
</evidence>
<dbReference type="InterPro" id="IPR036388">
    <property type="entry name" value="WH-like_DNA-bd_sf"/>
</dbReference>
<protein>
    <submittedName>
        <fullName evidence="2">Transcriptional repressor SdpR</fullName>
    </submittedName>
</protein>
<dbReference type="OrthoDB" id="9790747at2"/>
<name>A0A2P2EBQ1_9PROT</name>
<dbReference type="PROSITE" id="PS50987">
    <property type="entry name" value="HTH_ARSR_2"/>
    <property type="match status" value="1"/>
</dbReference>
<dbReference type="PANTHER" id="PTHR38600">
    <property type="entry name" value="TRANSCRIPTIONAL REGULATORY PROTEIN"/>
    <property type="match status" value="1"/>
</dbReference>
<sequence>MTYVAPHQDAFKAIADPNRRKMLDMMLQDACTVGALADALAISQPTASQHMQVLRLAGLVDERKEGRRTLYTVRAAQLRSVADWIAKYEAFWTDRLDALDAHLARMKT</sequence>
<dbReference type="GO" id="GO:0003700">
    <property type="term" value="F:DNA-binding transcription factor activity"/>
    <property type="evidence" value="ECO:0007669"/>
    <property type="project" value="InterPro"/>
</dbReference>
<proteinExistence type="predicted"/>
<reference evidence="2 3" key="1">
    <citation type="journal article" date="2018" name="Genome Announc.">
        <title>Draft Genome Sequence of "Candidatus Phycosocius bacilliformis," an Alphaproteobacterial Ectosymbiont of the Hydrocarbon-Producing Green Alga Botryococcus braunii.</title>
        <authorList>
            <person name="Tanabe Y."/>
            <person name="Yamaguchi H."/>
            <person name="Watanabe M.M."/>
        </authorList>
    </citation>
    <scope>NUCLEOTIDE SEQUENCE [LARGE SCALE GENOMIC DNA]</scope>
    <source>
        <strain evidence="2 3">BOTRYCO-2</strain>
    </source>
</reference>
<dbReference type="Gene3D" id="1.10.10.10">
    <property type="entry name" value="Winged helix-like DNA-binding domain superfamily/Winged helix DNA-binding domain"/>
    <property type="match status" value="1"/>
</dbReference>
<evidence type="ECO:0000313" key="3">
    <source>
        <dbReference type="Proteomes" id="UP000245086"/>
    </source>
</evidence>
<gene>
    <name evidence="2" type="primary">sdpR</name>
    <name evidence="2" type="ORF">PbB2_02158</name>
</gene>
<keyword evidence="3" id="KW-1185">Reference proteome</keyword>
<feature type="domain" description="HTH arsR-type" evidence="1">
    <location>
        <begin position="1"/>
        <end position="93"/>
    </location>
</feature>
<dbReference type="InterPro" id="IPR036390">
    <property type="entry name" value="WH_DNA-bd_sf"/>
</dbReference>
<dbReference type="NCBIfam" id="NF033788">
    <property type="entry name" value="HTH_metalloreg"/>
    <property type="match status" value="1"/>
</dbReference>
<dbReference type="InterPro" id="IPR001845">
    <property type="entry name" value="HTH_ArsR_DNA-bd_dom"/>
</dbReference>
<dbReference type="Proteomes" id="UP000245086">
    <property type="component" value="Unassembled WGS sequence"/>
</dbReference>
<organism evidence="2 3">
    <name type="scientific">Candidatus Phycosocius bacilliformis</name>
    <dbReference type="NCBI Taxonomy" id="1445552"/>
    <lineage>
        <taxon>Bacteria</taxon>
        <taxon>Pseudomonadati</taxon>
        <taxon>Pseudomonadota</taxon>
        <taxon>Alphaproteobacteria</taxon>
        <taxon>Caulobacterales</taxon>
        <taxon>Caulobacterales incertae sedis</taxon>
        <taxon>Candidatus Phycosocius</taxon>
    </lineage>
</organism>
<dbReference type="RefSeq" id="WP_108985331.1">
    <property type="nucleotide sequence ID" value="NZ_BFBR01000006.1"/>
</dbReference>
<dbReference type="SUPFAM" id="SSF46785">
    <property type="entry name" value="Winged helix' DNA-binding domain"/>
    <property type="match status" value="1"/>
</dbReference>
<dbReference type="Pfam" id="PF12840">
    <property type="entry name" value="HTH_20"/>
    <property type="match status" value="1"/>
</dbReference>
<dbReference type="PRINTS" id="PR00778">
    <property type="entry name" value="HTHARSR"/>
</dbReference>